<dbReference type="Gene3D" id="3.40.50.720">
    <property type="entry name" value="NAD(P)-binding Rossmann-like Domain"/>
    <property type="match status" value="1"/>
</dbReference>
<keyword evidence="4 6" id="KW-1133">Transmembrane helix</keyword>
<dbReference type="Pfam" id="PF04116">
    <property type="entry name" value="FA_hydroxylase"/>
    <property type="match status" value="1"/>
</dbReference>
<feature type="domain" description="Very-long-chain aldehyde decarbonylase CER1-like C-terminal" evidence="8">
    <location>
        <begin position="459"/>
        <end position="628"/>
    </location>
</feature>
<dbReference type="Proteomes" id="UP000028999">
    <property type="component" value="Unassembled WGS sequence"/>
</dbReference>
<accession>A0A078FFS8</accession>
<organism evidence="9 10">
    <name type="scientific">Brassica napus</name>
    <name type="common">Rape</name>
    <dbReference type="NCBI Taxonomy" id="3708"/>
    <lineage>
        <taxon>Eukaryota</taxon>
        <taxon>Viridiplantae</taxon>
        <taxon>Streptophyta</taxon>
        <taxon>Embryophyta</taxon>
        <taxon>Tracheophyta</taxon>
        <taxon>Spermatophyta</taxon>
        <taxon>Magnoliopsida</taxon>
        <taxon>eudicotyledons</taxon>
        <taxon>Gunneridae</taxon>
        <taxon>Pentapetalae</taxon>
        <taxon>rosids</taxon>
        <taxon>malvids</taxon>
        <taxon>Brassicales</taxon>
        <taxon>Brassicaceae</taxon>
        <taxon>Brassiceae</taxon>
        <taxon>Brassica</taxon>
    </lineage>
</organism>
<dbReference type="OMA" id="TIDEHYW"/>
<keyword evidence="10" id="KW-1185">Reference proteome</keyword>
<evidence type="ECO:0000256" key="5">
    <source>
        <dbReference type="ARBA" id="ARBA00023136"/>
    </source>
</evidence>
<feature type="transmembrane region" description="Helical" evidence="6">
    <location>
        <begin position="131"/>
        <end position="149"/>
    </location>
</feature>
<reference evidence="9 10" key="1">
    <citation type="journal article" date="2014" name="Science">
        <title>Plant genetics. Early allopolyploid evolution in the post-Neolithic Brassica napus oilseed genome.</title>
        <authorList>
            <person name="Chalhoub B."/>
            <person name="Denoeud F."/>
            <person name="Liu S."/>
            <person name="Parkin I.A."/>
            <person name="Tang H."/>
            <person name="Wang X."/>
            <person name="Chiquet J."/>
            <person name="Belcram H."/>
            <person name="Tong C."/>
            <person name="Samans B."/>
            <person name="Correa M."/>
            <person name="Da Silva C."/>
            <person name="Just J."/>
            <person name="Falentin C."/>
            <person name="Koh C.S."/>
            <person name="Le Clainche I."/>
            <person name="Bernard M."/>
            <person name="Bento P."/>
            <person name="Noel B."/>
            <person name="Labadie K."/>
            <person name="Alberti A."/>
            <person name="Charles M."/>
            <person name="Arnaud D."/>
            <person name="Guo H."/>
            <person name="Daviaud C."/>
            <person name="Alamery S."/>
            <person name="Jabbari K."/>
            <person name="Zhao M."/>
            <person name="Edger P.P."/>
            <person name="Chelaifa H."/>
            <person name="Tack D."/>
            <person name="Lassalle G."/>
            <person name="Mestiri I."/>
            <person name="Schnel N."/>
            <person name="Le Paslier M.C."/>
            <person name="Fan G."/>
            <person name="Renault V."/>
            <person name="Bayer P.E."/>
            <person name="Golicz A.A."/>
            <person name="Manoli S."/>
            <person name="Lee T.H."/>
            <person name="Thi V.H."/>
            <person name="Chalabi S."/>
            <person name="Hu Q."/>
            <person name="Fan C."/>
            <person name="Tollenaere R."/>
            <person name="Lu Y."/>
            <person name="Battail C."/>
            <person name="Shen J."/>
            <person name="Sidebottom C.H."/>
            <person name="Wang X."/>
            <person name="Canaguier A."/>
            <person name="Chauveau A."/>
            <person name="Berard A."/>
            <person name="Deniot G."/>
            <person name="Guan M."/>
            <person name="Liu Z."/>
            <person name="Sun F."/>
            <person name="Lim Y.P."/>
            <person name="Lyons E."/>
            <person name="Town C.D."/>
            <person name="Bancroft I."/>
            <person name="Wang X."/>
            <person name="Meng J."/>
            <person name="Ma J."/>
            <person name="Pires J.C."/>
            <person name="King G.J."/>
            <person name="Brunel D."/>
            <person name="Delourme R."/>
            <person name="Renard M."/>
            <person name="Aury J.M."/>
            <person name="Adams K.L."/>
            <person name="Batley J."/>
            <person name="Snowdon R.J."/>
            <person name="Tost J."/>
            <person name="Edwards D."/>
            <person name="Zhou Y."/>
            <person name="Hua W."/>
            <person name="Sharpe A.G."/>
            <person name="Paterson A.H."/>
            <person name="Guan C."/>
            <person name="Wincker P."/>
        </authorList>
    </citation>
    <scope>NUCLEOTIDE SEQUENCE [LARGE SCALE GENOMIC DNA]</scope>
    <source>
        <strain evidence="10">cv. Darmor-bzh</strain>
    </source>
</reference>
<dbReference type="AlphaFoldDB" id="A0A078FFS8"/>
<dbReference type="STRING" id="3708.A0A078FFS8"/>
<keyword evidence="3 6" id="KW-0812">Transmembrane</keyword>
<protein>
    <submittedName>
        <fullName evidence="9">BnaC03g12730D protein</fullName>
    </submittedName>
</protein>
<evidence type="ECO:0000256" key="1">
    <source>
        <dbReference type="ARBA" id="ARBA00004141"/>
    </source>
</evidence>
<dbReference type="InterPro" id="IPR021940">
    <property type="entry name" value="CER1-like_C"/>
</dbReference>
<feature type="transmembrane region" description="Helical" evidence="6">
    <location>
        <begin position="17"/>
        <end position="33"/>
    </location>
</feature>
<dbReference type="GO" id="GO:0016020">
    <property type="term" value="C:membrane"/>
    <property type="evidence" value="ECO:0007669"/>
    <property type="project" value="UniProtKB-SubCell"/>
</dbReference>
<dbReference type="PANTHER" id="PTHR11863">
    <property type="entry name" value="STEROL DESATURASE"/>
    <property type="match status" value="1"/>
</dbReference>
<feature type="transmembrane region" description="Helical" evidence="6">
    <location>
        <begin position="333"/>
        <end position="351"/>
    </location>
</feature>
<comment type="similarity">
    <text evidence="2">Belongs to the sterol desaturase family.</text>
</comment>
<evidence type="ECO:0000313" key="9">
    <source>
        <dbReference type="EMBL" id="CDY11847.1"/>
    </source>
</evidence>
<dbReference type="InterPro" id="IPR006694">
    <property type="entry name" value="Fatty_acid_hydroxylase"/>
</dbReference>
<dbReference type="GO" id="GO:0005506">
    <property type="term" value="F:iron ion binding"/>
    <property type="evidence" value="ECO:0007669"/>
    <property type="project" value="InterPro"/>
</dbReference>
<sequence>MVTLSAWPWGNYGNLKYLLYAPLAAQVAYSLAYQEDYSRAFWCLNILIICGLKGLVHVFWSVYNNMLWVSRMLRINPKGVDFKQIDHEWHWDNYILLQAILATMICYMSPPLMMINSTIPLAIPLWNTKGLIVLLVLHVTFSEPLYYFLHRSVHRNNYLFTHYHSFHHSSPVPNPMTANNATLLESLLLCVVAGAPLIGSCLLGVGSISLIYGYAITFDFLRCLGHCNVEIFSHKLFETLPILRYLIYTPTYHSLHHQDMETNFCLFMPIFDVLGNTLNPNSWELQKKNRLAAGERKRVPEFVFLAHGVDVMSVMHAPFVFRSFGSIPYTMRFFLLPMWPVTFMVMLGMWIRSKTFLFTFYALRNHLCQTWAVPRLGFHYFLPFAKQGINNHIETAILRADKLGVKVISLAALNKNEALNGGGTLFVNKHPDLKVRVVHGNTLTAAVILNEIPKDVKEVFLTGATSKLGRAIALYLCRRGVRVLMLTLSVERFQKIQKEAPSKFQKYLVQVTKYNSAQHCKTWIVGKWLTPREQSWAPAGTHFHQFVVPPILKFRRNCTYDELAAMRLPKDVQGLGTCEYTMDRGVVHACHAGGLVHMLEGWEHHEVGAVDVDRIDIVWEAAMRHGLSSVSSLTD</sequence>
<feature type="domain" description="Fatty acid hydroxylase" evidence="7">
    <location>
        <begin position="136"/>
        <end position="277"/>
    </location>
</feature>
<dbReference type="GO" id="GO:0008610">
    <property type="term" value="P:lipid biosynthetic process"/>
    <property type="evidence" value="ECO:0007669"/>
    <property type="project" value="InterPro"/>
</dbReference>
<keyword evidence="5 6" id="KW-0472">Membrane</keyword>
<evidence type="ECO:0000256" key="6">
    <source>
        <dbReference type="SAM" id="Phobius"/>
    </source>
</evidence>
<evidence type="ECO:0000259" key="8">
    <source>
        <dbReference type="Pfam" id="PF12076"/>
    </source>
</evidence>
<dbReference type="Pfam" id="PF12076">
    <property type="entry name" value="CER1-like_C"/>
    <property type="match status" value="1"/>
</dbReference>
<evidence type="ECO:0000259" key="7">
    <source>
        <dbReference type="Pfam" id="PF04116"/>
    </source>
</evidence>
<evidence type="ECO:0000256" key="2">
    <source>
        <dbReference type="ARBA" id="ARBA00009324"/>
    </source>
</evidence>
<evidence type="ECO:0000256" key="3">
    <source>
        <dbReference type="ARBA" id="ARBA00022692"/>
    </source>
</evidence>
<dbReference type="InterPro" id="IPR050307">
    <property type="entry name" value="Sterol_Desaturase_Related"/>
</dbReference>
<dbReference type="SUPFAM" id="SSF51735">
    <property type="entry name" value="NAD(P)-binding Rossmann-fold domains"/>
    <property type="match status" value="1"/>
</dbReference>
<feature type="transmembrane region" description="Helical" evidence="6">
    <location>
        <begin position="95"/>
        <end position="119"/>
    </location>
</feature>
<name>A0A078FFS8_BRANA</name>
<feature type="transmembrane region" description="Helical" evidence="6">
    <location>
        <begin position="186"/>
        <end position="212"/>
    </location>
</feature>
<comment type="subcellular location">
    <subcellularLocation>
        <location evidence="1">Membrane</location>
        <topology evidence="1">Multi-pass membrane protein</topology>
    </subcellularLocation>
</comment>
<dbReference type="Gramene" id="CDY11847">
    <property type="protein sequence ID" value="CDY11847"/>
    <property type="gene ID" value="GSBRNA2T00060673001"/>
</dbReference>
<dbReference type="InterPro" id="IPR036291">
    <property type="entry name" value="NAD(P)-bd_dom_sf"/>
</dbReference>
<proteinExistence type="inferred from homology"/>
<gene>
    <name evidence="9" type="primary">BnaC03g12730D</name>
    <name evidence="9" type="ORF">GSBRNA2T00060673001</name>
</gene>
<dbReference type="EMBL" id="LK032015">
    <property type="protein sequence ID" value="CDY11847.1"/>
    <property type="molecule type" value="Genomic_DNA"/>
</dbReference>
<evidence type="ECO:0000256" key="4">
    <source>
        <dbReference type="ARBA" id="ARBA00022989"/>
    </source>
</evidence>
<dbReference type="PaxDb" id="3708-A0A078FFS8"/>
<feature type="transmembrane region" description="Helical" evidence="6">
    <location>
        <begin position="40"/>
        <end position="63"/>
    </location>
</feature>
<dbReference type="GO" id="GO:0016491">
    <property type="term" value="F:oxidoreductase activity"/>
    <property type="evidence" value="ECO:0007669"/>
    <property type="project" value="InterPro"/>
</dbReference>
<evidence type="ECO:0000313" key="10">
    <source>
        <dbReference type="Proteomes" id="UP000028999"/>
    </source>
</evidence>